<dbReference type="Proteomes" id="UP000004913">
    <property type="component" value="Unassembled WGS sequence"/>
</dbReference>
<name>F5J0M8_9BACT</name>
<sequence length="140" mass="16335">MEDIKCECSELISYPLIVLEEQKSKIVFENKNRIEINKITVDGCQITDERPRCDYLLIKVDENTEYFVELKGHDINRALEQIEATIPRLSKDMRQQKKYCFIISVRTPMSSTQIQNIAKSYKKKYNAELIMKSSPGSHTL</sequence>
<gene>
    <name evidence="1" type="ORF">HMPREF9455_02895</name>
</gene>
<dbReference type="OrthoDB" id="1049671at2"/>
<dbReference type="AlphaFoldDB" id="F5J0M8"/>
<dbReference type="EMBL" id="ADLV01000035">
    <property type="protein sequence ID" value="EGK00621.1"/>
    <property type="molecule type" value="Genomic_DNA"/>
</dbReference>
<dbReference type="STRING" id="742766.HMPREF9455_02895"/>
<dbReference type="eggNOG" id="ENOG5033458">
    <property type="taxonomic scope" value="Bacteria"/>
</dbReference>
<evidence type="ECO:0000313" key="2">
    <source>
        <dbReference type="Proteomes" id="UP000004913"/>
    </source>
</evidence>
<reference evidence="1 2" key="1">
    <citation type="submission" date="2011-04" db="EMBL/GenBank/DDBJ databases">
        <title>The Genome Sequence of Dysgonomonas gadei ATCC BAA-286.</title>
        <authorList>
            <consortium name="The Broad Institute Genome Sequencing Platform"/>
            <person name="Earl A."/>
            <person name="Ward D."/>
            <person name="Feldgarden M."/>
            <person name="Gevers D."/>
            <person name="Pudlo N."/>
            <person name="Martens E."/>
            <person name="Allen-Vercoe E."/>
            <person name="Young S.K."/>
            <person name="Zeng Q."/>
            <person name="Gargeya S."/>
            <person name="Fitzgerald M."/>
            <person name="Haas B."/>
            <person name="Abouelleil A."/>
            <person name="Alvarado L."/>
            <person name="Arachchi H.M."/>
            <person name="Berlin A."/>
            <person name="Brown A."/>
            <person name="Chapman S.B."/>
            <person name="Chen Z."/>
            <person name="Dunbar C."/>
            <person name="Freedman E."/>
            <person name="Gearin G."/>
            <person name="Gellesch M."/>
            <person name="Goldberg J."/>
            <person name="Griggs A."/>
            <person name="Gujja S."/>
            <person name="Heiman D."/>
            <person name="Howarth C."/>
            <person name="Larson L."/>
            <person name="Lui A."/>
            <person name="MacDonald P.J.P."/>
            <person name="Mehta T."/>
            <person name="Montmayeur A."/>
            <person name="Murphy C."/>
            <person name="Neiman D."/>
            <person name="Pearson M."/>
            <person name="Priest M."/>
            <person name="Roberts A."/>
            <person name="Saif S."/>
            <person name="Shea T."/>
            <person name="Shenoy N."/>
            <person name="Sisk P."/>
            <person name="Stolte C."/>
            <person name="Sykes S."/>
            <person name="Yandava C."/>
            <person name="Wortman J."/>
            <person name="Nusbaum C."/>
            <person name="Birren B."/>
        </authorList>
    </citation>
    <scope>NUCLEOTIDE SEQUENCE [LARGE SCALE GENOMIC DNA]</scope>
    <source>
        <strain evidence="1 2">ATCC BAA-286</strain>
    </source>
</reference>
<evidence type="ECO:0000313" key="1">
    <source>
        <dbReference type="EMBL" id="EGK00621.1"/>
    </source>
</evidence>
<keyword evidence="2" id="KW-1185">Reference proteome</keyword>
<comment type="caution">
    <text evidence="1">The sequence shown here is derived from an EMBL/GenBank/DDBJ whole genome shotgun (WGS) entry which is preliminary data.</text>
</comment>
<organism evidence="1 2">
    <name type="scientific">Dysgonomonas gadei ATCC BAA-286</name>
    <dbReference type="NCBI Taxonomy" id="742766"/>
    <lineage>
        <taxon>Bacteria</taxon>
        <taxon>Pseudomonadati</taxon>
        <taxon>Bacteroidota</taxon>
        <taxon>Bacteroidia</taxon>
        <taxon>Bacteroidales</taxon>
        <taxon>Dysgonomonadaceae</taxon>
        <taxon>Dysgonomonas</taxon>
    </lineage>
</organism>
<proteinExistence type="predicted"/>
<evidence type="ECO:0008006" key="3">
    <source>
        <dbReference type="Google" id="ProtNLM"/>
    </source>
</evidence>
<accession>F5J0M8</accession>
<protein>
    <recommendedName>
        <fullName evidence="3">tRNA nuclease CdiA C-terminal domain-containing protein</fullName>
    </recommendedName>
</protein>
<dbReference type="HOGENOM" id="CLU_143365_2_0_10"/>
<dbReference type="RefSeq" id="WP_006800425.1">
    <property type="nucleotide sequence ID" value="NZ_GL891986.1"/>
</dbReference>